<sequence>MANFKLAPAGLKAIQPYLKIAEEHEKRDPSITYWCRFYAVQSGLKIKDKSPENSTFFLKLMDWLESIKKLKHDDETISNEVVAQAHIENYALKLFLWADNEDRAGRFNKNVVKAFYTAGFMYDIVHTFGEPSDEVLHQGKYAKWKSTYIHNCLKNGITPIPGPQAMEGEKDELEEELANLVGPSANKSNYNLPQQPQAPYPTGGLFNPSGTQSETFNLPVPGSHAPPSTPNGSNQLSPSTSAANICPVLEQESNASDTFLKPEDYHKAQKYCKWAGSALQYEDAPTAIENLQKALKLLTTGQDS</sequence>
<evidence type="ECO:0000256" key="2">
    <source>
        <dbReference type="ARBA" id="ARBA00004496"/>
    </source>
</evidence>
<evidence type="ECO:0000256" key="9">
    <source>
        <dbReference type="SAM" id="MobiDB-lite"/>
    </source>
</evidence>
<name>A0AAV4RGE8_9ARAC</name>
<evidence type="ECO:0000256" key="8">
    <source>
        <dbReference type="ARBA" id="ARBA00023136"/>
    </source>
</evidence>
<keyword evidence="7" id="KW-0653">Protein transport</keyword>
<keyword evidence="13" id="KW-1185">Reference proteome</keyword>
<evidence type="ECO:0000256" key="7">
    <source>
        <dbReference type="ARBA" id="ARBA00022927"/>
    </source>
</evidence>
<dbReference type="Gene3D" id="1.20.5.420">
    <property type="entry name" value="Immunoglobulin FC, subunit C"/>
    <property type="match status" value="1"/>
</dbReference>
<dbReference type="InterPro" id="IPR023175">
    <property type="entry name" value="Vta1/CALS_N_sf"/>
</dbReference>
<dbReference type="FunFam" id="1.20.5.420:FF:000001">
    <property type="entry name" value="Vacuolar protein sorting-associated protein VTA1 homolog"/>
    <property type="match status" value="1"/>
</dbReference>
<protein>
    <submittedName>
        <fullName evidence="12">Vacuolar protein sorting-associated protein VTA1 homolog</fullName>
    </submittedName>
</protein>
<dbReference type="Pfam" id="PF18097">
    <property type="entry name" value="Vta1_C"/>
    <property type="match status" value="1"/>
</dbReference>
<feature type="domain" description="Vta1/callose synthase N-terminal" evidence="10">
    <location>
        <begin position="14"/>
        <end position="155"/>
    </location>
</feature>
<dbReference type="Proteomes" id="UP001054837">
    <property type="component" value="Unassembled WGS sequence"/>
</dbReference>
<evidence type="ECO:0000256" key="3">
    <source>
        <dbReference type="ARBA" id="ARBA00007895"/>
    </source>
</evidence>
<dbReference type="PANTHER" id="PTHR46009">
    <property type="entry name" value="VACUOLAR PROTEIN SORTING-ASSOCIATED PROTEIN VTA1 HOMOLOG"/>
    <property type="match status" value="1"/>
</dbReference>
<feature type="region of interest" description="Disordered" evidence="9">
    <location>
        <begin position="184"/>
        <end position="240"/>
    </location>
</feature>
<evidence type="ECO:0000259" key="10">
    <source>
        <dbReference type="Pfam" id="PF04652"/>
    </source>
</evidence>
<comment type="similarity">
    <text evidence="3">Belongs to the VTA1 family.</text>
</comment>
<evidence type="ECO:0000313" key="13">
    <source>
        <dbReference type="Proteomes" id="UP001054837"/>
    </source>
</evidence>
<dbReference type="InterPro" id="IPR039431">
    <property type="entry name" value="Vta1/CALS_N"/>
</dbReference>
<feature type="domain" description="Vta1 C-terminal" evidence="11">
    <location>
        <begin position="263"/>
        <end position="299"/>
    </location>
</feature>
<dbReference type="AlphaFoldDB" id="A0AAV4RGE8"/>
<dbReference type="GO" id="GO:0005771">
    <property type="term" value="C:multivesicular body"/>
    <property type="evidence" value="ECO:0007669"/>
    <property type="project" value="TreeGrafter"/>
</dbReference>
<dbReference type="InterPro" id="IPR044538">
    <property type="entry name" value="Vta1-like"/>
</dbReference>
<feature type="compositionally biased region" description="Polar residues" evidence="9">
    <location>
        <begin position="230"/>
        <end position="240"/>
    </location>
</feature>
<dbReference type="Pfam" id="PF04652">
    <property type="entry name" value="Vta1"/>
    <property type="match status" value="1"/>
</dbReference>
<proteinExistence type="inferred from homology"/>
<evidence type="ECO:0000259" key="11">
    <source>
        <dbReference type="Pfam" id="PF18097"/>
    </source>
</evidence>
<feature type="compositionally biased region" description="Polar residues" evidence="9">
    <location>
        <begin position="185"/>
        <end position="197"/>
    </location>
</feature>
<comment type="subcellular location">
    <subcellularLocation>
        <location evidence="2">Cytoplasm</location>
    </subcellularLocation>
    <subcellularLocation>
        <location evidence="1">Endosome membrane</location>
        <topology evidence="1">Peripheral membrane protein</topology>
    </subcellularLocation>
</comment>
<keyword evidence="5" id="KW-0963">Cytoplasm</keyword>
<dbReference type="GO" id="GO:0015031">
    <property type="term" value="P:protein transport"/>
    <property type="evidence" value="ECO:0007669"/>
    <property type="project" value="UniProtKB-KW"/>
</dbReference>
<keyword evidence="6" id="KW-0967">Endosome</keyword>
<dbReference type="PANTHER" id="PTHR46009:SF1">
    <property type="entry name" value="VACUOLAR PROTEIN SORTING-ASSOCIATED PROTEIN VTA1 HOMOLOG"/>
    <property type="match status" value="1"/>
</dbReference>
<evidence type="ECO:0000256" key="4">
    <source>
        <dbReference type="ARBA" id="ARBA00022448"/>
    </source>
</evidence>
<reference evidence="12 13" key="1">
    <citation type="submission" date="2021-06" db="EMBL/GenBank/DDBJ databases">
        <title>Caerostris darwini draft genome.</title>
        <authorList>
            <person name="Kono N."/>
            <person name="Arakawa K."/>
        </authorList>
    </citation>
    <scope>NUCLEOTIDE SEQUENCE [LARGE SCALE GENOMIC DNA]</scope>
</reference>
<evidence type="ECO:0000256" key="1">
    <source>
        <dbReference type="ARBA" id="ARBA00004481"/>
    </source>
</evidence>
<organism evidence="12 13">
    <name type="scientific">Caerostris darwini</name>
    <dbReference type="NCBI Taxonomy" id="1538125"/>
    <lineage>
        <taxon>Eukaryota</taxon>
        <taxon>Metazoa</taxon>
        <taxon>Ecdysozoa</taxon>
        <taxon>Arthropoda</taxon>
        <taxon>Chelicerata</taxon>
        <taxon>Arachnida</taxon>
        <taxon>Araneae</taxon>
        <taxon>Araneomorphae</taxon>
        <taxon>Entelegynae</taxon>
        <taxon>Araneoidea</taxon>
        <taxon>Araneidae</taxon>
        <taxon>Caerostris</taxon>
    </lineage>
</organism>
<evidence type="ECO:0000256" key="6">
    <source>
        <dbReference type="ARBA" id="ARBA00022753"/>
    </source>
</evidence>
<dbReference type="GO" id="GO:0032511">
    <property type="term" value="P:late endosome to vacuole transport via multivesicular body sorting pathway"/>
    <property type="evidence" value="ECO:0007669"/>
    <property type="project" value="InterPro"/>
</dbReference>
<keyword evidence="8" id="KW-0472">Membrane</keyword>
<evidence type="ECO:0000313" key="12">
    <source>
        <dbReference type="EMBL" id="GIY19996.1"/>
    </source>
</evidence>
<accession>A0AAV4RGE8</accession>
<dbReference type="Gene3D" id="1.25.40.270">
    <property type="entry name" value="Vacuolar protein sorting-associated protein vta1"/>
    <property type="match status" value="1"/>
</dbReference>
<keyword evidence="4" id="KW-0813">Transport</keyword>
<gene>
    <name evidence="12" type="primary">Vta1</name>
    <name evidence="12" type="ORF">CDAR_268021</name>
</gene>
<evidence type="ECO:0000256" key="5">
    <source>
        <dbReference type="ARBA" id="ARBA00022490"/>
    </source>
</evidence>
<dbReference type="InterPro" id="IPR041212">
    <property type="entry name" value="Vta1_C"/>
</dbReference>
<dbReference type="EMBL" id="BPLQ01006086">
    <property type="protein sequence ID" value="GIY19996.1"/>
    <property type="molecule type" value="Genomic_DNA"/>
</dbReference>
<comment type="caution">
    <text evidence="12">The sequence shown here is derived from an EMBL/GenBank/DDBJ whole genome shotgun (WGS) entry which is preliminary data.</text>
</comment>
<dbReference type="GO" id="GO:0010008">
    <property type="term" value="C:endosome membrane"/>
    <property type="evidence" value="ECO:0007669"/>
    <property type="project" value="UniProtKB-SubCell"/>
</dbReference>